<evidence type="ECO:0000313" key="1">
    <source>
        <dbReference type="EMBL" id="OAJ43300.1"/>
    </source>
</evidence>
<sequence length="149" mass="16447">MLLRSIPPPSWSDGIPTAAPPFPFKVADPSTLLSLLVFLTPPVSKYYLENPSKCYIDSSSNYVVDSKKHDGIHILPDATLAALPRSYILWEASSSHGVQLCIVGHPSLSLSISFLPRSRNCYKVRLAERTAVILLHTVQLYSFGIDTLH</sequence>
<proteinExistence type="predicted"/>
<gene>
    <name evidence="1" type="ORF">BDEG_26669</name>
</gene>
<dbReference type="VEuPathDB" id="FungiDB:BDEG_26669"/>
<dbReference type="AlphaFoldDB" id="A0A177WV57"/>
<evidence type="ECO:0000313" key="2">
    <source>
        <dbReference type="Proteomes" id="UP000077115"/>
    </source>
</evidence>
<reference evidence="1 2" key="1">
    <citation type="submission" date="2006-10" db="EMBL/GenBank/DDBJ databases">
        <title>The Genome Sequence of Batrachochytrium dendrobatidis JEL423.</title>
        <authorList>
            <consortium name="The Broad Institute Genome Sequencing Platform"/>
            <person name="Birren B."/>
            <person name="Lander E."/>
            <person name="Galagan J."/>
            <person name="Cuomo C."/>
            <person name="Devon K."/>
            <person name="Jaffe D."/>
            <person name="Butler J."/>
            <person name="Alvarez P."/>
            <person name="Gnerre S."/>
            <person name="Grabherr M."/>
            <person name="Kleber M."/>
            <person name="Mauceli E."/>
            <person name="Brockman W."/>
            <person name="Young S."/>
            <person name="LaButti K."/>
            <person name="Sykes S."/>
            <person name="DeCaprio D."/>
            <person name="Crawford M."/>
            <person name="Koehrsen M."/>
            <person name="Engels R."/>
            <person name="Montgomery P."/>
            <person name="Pearson M."/>
            <person name="Howarth C."/>
            <person name="Larson L."/>
            <person name="White J."/>
            <person name="O'Leary S."/>
            <person name="Kodira C."/>
            <person name="Zeng Q."/>
            <person name="Yandava C."/>
            <person name="Alvarado L."/>
            <person name="Longcore J."/>
            <person name="James T."/>
        </authorList>
    </citation>
    <scope>NUCLEOTIDE SEQUENCE [LARGE SCALE GENOMIC DNA]</scope>
    <source>
        <strain evidence="1 2">JEL423</strain>
    </source>
</reference>
<dbReference type="STRING" id="403673.A0A177WV57"/>
<dbReference type="Proteomes" id="UP000077115">
    <property type="component" value="Unassembled WGS sequence"/>
</dbReference>
<accession>A0A177WV57</accession>
<dbReference type="EMBL" id="DS022309">
    <property type="protein sequence ID" value="OAJ43300.1"/>
    <property type="molecule type" value="Genomic_DNA"/>
</dbReference>
<reference evidence="1 2" key="2">
    <citation type="submission" date="2016-05" db="EMBL/GenBank/DDBJ databases">
        <title>Lineage-specific infection strategies underlie the spectrum of fungal disease in amphibians.</title>
        <authorList>
            <person name="Cuomo C.A."/>
            <person name="Farrer R.A."/>
            <person name="James T."/>
            <person name="Longcore J."/>
            <person name="Birren B."/>
        </authorList>
    </citation>
    <scope>NUCLEOTIDE SEQUENCE [LARGE SCALE GENOMIC DNA]</scope>
    <source>
        <strain evidence="1 2">JEL423</strain>
    </source>
</reference>
<organism evidence="1 2">
    <name type="scientific">Batrachochytrium dendrobatidis (strain JEL423)</name>
    <dbReference type="NCBI Taxonomy" id="403673"/>
    <lineage>
        <taxon>Eukaryota</taxon>
        <taxon>Fungi</taxon>
        <taxon>Fungi incertae sedis</taxon>
        <taxon>Chytridiomycota</taxon>
        <taxon>Chytridiomycota incertae sedis</taxon>
        <taxon>Chytridiomycetes</taxon>
        <taxon>Rhizophydiales</taxon>
        <taxon>Rhizophydiales incertae sedis</taxon>
        <taxon>Batrachochytrium</taxon>
    </lineage>
</organism>
<protein>
    <submittedName>
        <fullName evidence="1">Uncharacterized protein</fullName>
    </submittedName>
</protein>
<name>A0A177WV57_BATDL</name>